<dbReference type="InterPro" id="IPR038726">
    <property type="entry name" value="PDDEXK_AddAB-type"/>
</dbReference>
<dbReference type="GO" id="GO:0004527">
    <property type="term" value="F:exonuclease activity"/>
    <property type="evidence" value="ECO:0007669"/>
    <property type="project" value="UniProtKB-KW"/>
</dbReference>
<dbReference type="Pfam" id="PF12705">
    <property type="entry name" value="PDDEXK_1"/>
    <property type="match status" value="1"/>
</dbReference>
<organism evidence="2 3">
    <name type="scientific">Methanobrevibacter gottschalkii</name>
    <dbReference type="NCBI Taxonomy" id="190974"/>
    <lineage>
        <taxon>Archaea</taxon>
        <taxon>Methanobacteriati</taxon>
        <taxon>Methanobacteriota</taxon>
        <taxon>Methanomada group</taxon>
        <taxon>Methanobacteria</taxon>
        <taxon>Methanobacteriales</taxon>
        <taxon>Methanobacteriaceae</taxon>
        <taxon>Methanobrevibacter</taxon>
    </lineage>
</organism>
<evidence type="ECO:0000259" key="1">
    <source>
        <dbReference type="Pfam" id="PF12705"/>
    </source>
</evidence>
<evidence type="ECO:0000313" key="3">
    <source>
        <dbReference type="Proteomes" id="UP000199506"/>
    </source>
</evidence>
<gene>
    <name evidence="2" type="ORF">SAMN05216439_1911</name>
</gene>
<dbReference type="InterPro" id="IPR011335">
    <property type="entry name" value="Restrct_endonuc-II-like"/>
</dbReference>
<dbReference type="EMBL" id="FOAK01000009">
    <property type="protein sequence ID" value="SEL08181.1"/>
    <property type="molecule type" value="Genomic_DNA"/>
</dbReference>
<dbReference type="Gene3D" id="3.90.320.10">
    <property type="match status" value="1"/>
</dbReference>
<dbReference type="RefSeq" id="WP_091699587.1">
    <property type="nucleotide sequence ID" value="NZ_FOAK01000009.1"/>
</dbReference>
<dbReference type="STRING" id="190974.SAMN05216439_1911"/>
<keyword evidence="2" id="KW-0378">Hydrolase</keyword>
<dbReference type="OrthoDB" id="203178at2157"/>
<dbReference type="AlphaFoldDB" id="A0A1H7MAN0"/>
<feature type="domain" description="PD-(D/E)XK endonuclease-like" evidence="1">
    <location>
        <begin position="3"/>
        <end position="233"/>
    </location>
</feature>
<dbReference type="Proteomes" id="UP000199506">
    <property type="component" value="Unassembled WGS sequence"/>
</dbReference>
<evidence type="ECO:0000313" key="2">
    <source>
        <dbReference type="EMBL" id="SEL08181.1"/>
    </source>
</evidence>
<proteinExistence type="predicted"/>
<name>A0A1H7MAN0_9EURY</name>
<reference evidence="2 3" key="1">
    <citation type="submission" date="2016-10" db="EMBL/GenBank/DDBJ databases">
        <authorList>
            <person name="de Groot N.N."/>
        </authorList>
    </citation>
    <scope>NUCLEOTIDE SEQUENCE [LARGE SCALE GENOMIC DNA]</scope>
    <source>
        <strain evidence="2 3">DSM 11978</strain>
    </source>
</reference>
<accession>A0A1H7MAN0</accession>
<protein>
    <submittedName>
        <fullName evidence="2">RecB family exonuclease</fullName>
    </submittedName>
</protein>
<dbReference type="InterPro" id="IPR011604">
    <property type="entry name" value="PDDEXK-like_dom_sf"/>
</dbReference>
<dbReference type="SUPFAM" id="SSF52980">
    <property type="entry name" value="Restriction endonuclease-like"/>
    <property type="match status" value="1"/>
</dbReference>
<keyword evidence="2" id="KW-0540">Nuclease</keyword>
<keyword evidence="2" id="KW-0269">Exonuclease</keyword>
<sequence>MKLSKSKVNTYLKCPLEFKFQYIDEVEVPQNKYMALGSDVHLIAEKFAKKFGDNLDNIDIDNELLKIVHEEDIGYDLTPHVDNLSSFFEEVFVENDFKLYSQEKYLLDEENRFSGICDIILEDENGELVVIDYKTSNSSSFSKYRRELCYYKLLVENVCRKPVSRVGVFFTKNGRLRLLDICDEENKRKYLNYKEIDEAIKTLHEVRNNINNEKFPAKKQFLCKYCTYKHLCDAYF</sequence>